<dbReference type="AlphaFoldDB" id="A0A382LNS9"/>
<dbReference type="SUPFAM" id="SSF51445">
    <property type="entry name" value="(Trans)glycosidases"/>
    <property type="match status" value="1"/>
</dbReference>
<proteinExistence type="predicted"/>
<accession>A0A382LNS9</accession>
<feature type="non-terminal residue" evidence="2">
    <location>
        <position position="341"/>
    </location>
</feature>
<sequence length="341" mass="38460">MSRDNEVIFYTDGRHSNVYIYEPPMDKRLYTAPIDELVDLGIDTISYAVGDCRVLLYDTKVGERWGHNLRRTNHIIWYRAALNVMQFVEDGNDPLQVVCDRAHELGFTFIPSLLLGMQHQEPAEINDCRCSDFCFEHPEYQIGPEPDFRQARWDDPARFSYAIPEVRQNRLDVIGELVSSYDTDGIELNLIDYAPFLARREIPEHTQTFTDFVGDVRRLCDTAAKQQNRPKRLIVRAAASLAGCKAIGIDLEGMIGDEMVDTVIAMTPHSTGQMEQHPASVAELVQATNGKSVKIVRGISTGVNHDAFRMAPREMLVAQVANGYDAGAQGVFFSTYYPNGY</sequence>
<dbReference type="Gene3D" id="3.20.20.80">
    <property type="entry name" value="Glycosidases"/>
    <property type="match status" value="1"/>
</dbReference>
<feature type="domain" description="Glycosyl hydrolase-like 10" evidence="1">
    <location>
        <begin position="26"/>
        <end position="189"/>
    </location>
</feature>
<evidence type="ECO:0000259" key="1">
    <source>
        <dbReference type="Pfam" id="PF02638"/>
    </source>
</evidence>
<organism evidence="2">
    <name type="scientific">marine metagenome</name>
    <dbReference type="NCBI Taxonomy" id="408172"/>
    <lineage>
        <taxon>unclassified sequences</taxon>
        <taxon>metagenomes</taxon>
        <taxon>ecological metagenomes</taxon>
    </lineage>
</organism>
<gene>
    <name evidence="2" type="ORF">METZ01_LOCUS291213</name>
</gene>
<dbReference type="Pfam" id="PF02638">
    <property type="entry name" value="GHL10"/>
    <property type="match status" value="1"/>
</dbReference>
<name>A0A382LNS9_9ZZZZ</name>
<reference evidence="2" key="1">
    <citation type="submission" date="2018-05" db="EMBL/GenBank/DDBJ databases">
        <authorList>
            <person name="Lanie J.A."/>
            <person name="Ng W.-L."/>
            <person name="Kazmierczak K.M."/>
            <person name="Andrzejewski T.M."/>
            <person name="Davidsen T.M."/>
            <person name="Wayne K.J."/>
            <person name="Tettelin H."/>
            <person name="Glass J.I."/>
            <person name="Rusch D."/>
            <person name="Podicherti R."/>
            <person name="Tsui H.-C.T."/>
            <person name="Winkler M.E."/>
        </authorList>
    </citation>
    <scope>NUCLEOTIDE SEQUENCE</scope>
</reference>
<dbReference type="EMBL" id="UINC01088280">
    <property type="protein sequence ID" value="SVC38359.1"/>
    <property type="molecule type" value="Genomic_DNA"/>
</dbReference>
<evidence type="ECO:0000313" key="2">
    <source>
        <dbReference type="EMBL" id="SVC38359.1"/>
    </source>
</evidence>
<dbReference type="InterPro" id="IPR003790">
    <property type="entry name" value="GHL10"/>
</dbReference>
<dbReference type="InterPro" id="IPR017853">
    <property type="entry name" value="GH"/>
</dbReference>
<protein>
    <recommendedName>
        <fullName evidence="1">Glycosyl hydrolase-like 10 domain-containing protein</fullName>
    </recommendedName>
</protein>